<comment type="similarity">
    <text evidence="1">Belongs to the bacterial solute-binding protein 5 family.</text>
</comment>
<evidence type="ECO:0000256" key="1">
    <source>
        <dbReference type="ARBA" id="ARBA00005695"/>
    </source>
</evidence>
<proteinExistence type="inferred from homology"/>
<evidence type="ECO:0000259" key="5">
    <source>
        <dbReference type="Pfam" id="PF00496"/>
    </source>
</evidence>
<dbReference type="SUPFAM" id="SSF53850">
    <property type="entry name" value="Periplasmic binding protein-like II"/>
    <property type="match status" value="1"/>
</dbReference>
<accession>A0ABU4G968</accession>
<dbReference type="Proteomes" id="UP001282284">
    <property type="component" value="Unassembled WGS sequence"/>
</dbReference>
<dbReference type="Gene3D" id="3.90.76.10">
    <property type="entry name" value="Dipeptide-binding Protein, Domain 1"/>
    <property type="match status" value="1"/>
</dbReference>
<dbReference type="Gene3D" id="3.40.190.10">
    <property type="entry name" value="Periplasmic binding protein-like II"/>
    <property type="match status" value="1"/>
</dbReference>
<organism evidence="6 7">
    <name type="scientific">Sporosarcina saromensis</name>
    <dbReference type="NCBI Taxonomy" id="359365"/>
    <lineage>
        <taxon>Bacteria</taxon>
        <taxon>Bacillati</taxon>
        <taxon>Bacillota</taxon>
        <taxon>Bacilli</taxon>
        <taxon>Bacillales</taxon>
        <taxon>Caryophanaceae</taxon>
        <taxon>Sporosarcina</taxon>
    </lineage>
</organism>
<feature type="signal peptide" evidence="4">
    <location>
        <begin position="1"/>
        <end position="20"/>
    </location>
</feature>
<dbReference type="Gene3D" id="3.10.105.10">
    <property type="entry name" value="Dipeptide-binding Protein, Domain 3"/>
    <property type="match status" value="1"/>
</dbReference>
<protein>
    <submittedName>
        <fullName evidence="6">ABC transporter substrate-binding protein</fullName>
    </submittedName>
</protein>
<dbReference type="PANTHER" id="PTHR30290">
    <property type="entry name" value="PERIPLASMIC BINDING COMPONENT OF ABC TRANSPORTER"/>
    <property type="match status" value="1"/>
</dbReference>
<dbReference type="PROSITE" id="PS51257">
    <property type="entry name" value="PROKAR_LIPOPROTEIN"/>
    <property type="match status" value="1"/>
</dbReference>
<feature type="chain" id="PRO_5046236395" evidence="4">
    <location>
        <begin position="21"/>
        <end position="517"/>
    </location>
</feature>
<sequence length="517" mass="57081">MRFNQTFVFIILSALLILTACGSKDVGNNDSSKTNKEQTSAPGERQVLRISMATEVDNLDPYQSAATDTGSMMDNVFDGLFDTNEAGELEPRLATDVVVSEDGLTYTFTLREGVTFHNGATFTAKDVVYSYDRLAGLTSGEPLSSKFSVISSIEAKSDTEVAVVLKEVDSSFLARNIVAILPEGYEEQSTKPVGAGPFSFKQYDAGQQLVLEKNENYYLTDRVPTVDEVQFKIMPDSEAALLALQAGDIDVIPGISELGIQQLGDAIDVVSGPQNMVQLMAMNNSFEPFTNVKVRQAINHAIDKDVIIQTVAEGKGTKLGSNFSPAMDFFFQEGLENYYPHDIEQAKKLLEEAGYPEGFSFTLTVPSEYQFHVDTAQILASQLAEVGISVSIESIEFSTWLERVYSNAQYEATVISFTGKLDPFEVVGRFVSDYTKNFVKFNDPTFDQAIQSALATTNEDERAEFYKKAQMILTEQAASVFIMDPDRSIGMRKGISGFKMYPIQKFNLEDVTISDKK</sequence>
<reference evidence="6 7" key="1">
    <citation type="submission" date="2023-06" db="EMBL/GenBank/DDBJ databases">
        <title>Sporosarcina sp. nov., isolated from Korean traditional fermented seafood 'Jeotgal'.</title>
        <authorList>
            <person name="Yang A.I."/>
            <person name="Shin N.-R."/>
        </authorList>
    </citation>
    <scope>NUCLEOTIDE SEQUENCE [LARGE SCALE GENOMIC DNA]</scope>
    <source>
        <strain evidence="6 7">KCTC13119</strain>
    </source>
</reference>
<dbReference type="EMBL" id="JAUBDI010000008">
    <property type="protein sequence ID" value="MDW0113532.1"/>
    <property type="molecule type" value="Genomic_DNA"/>
</dbReference>
<feature type="domain" description="Solute-binding protein family 5" evidence="5">
    <location>
        <begin position="88"/>
        <end position="433"/>
    </location>
</feature>
<evidence type="ECO:0000256" key="4">
    <source>
        <dbReference type="SAM" id="SignalP"/>
    </source>
</evidence>
<keyword evidence="7" id="KW-1185">Reference proteome</keyword>
<evidence type="ECO:0000313" key="7">
    <source>
        <dbReference type="Proteomes" id="UP001282284"/>
    </source>
</evidence>
<dbReference type="PANTHER" id="PTHR30290:SF9">
    <property type="entry name" value="OLIGOPEPTIDE-BINDING PROTEIN APPA"/>
    <property type="match status" value="1"/>
</dbReference>
<evidence type="ECO:0000256" key="3">
    <source>
        <dbReference type="ARBA" id="ARBA00022729"/>
    </source>
</evidence>
<dbReference type="InterPro" id="IPR000914">
    <property type="entry name" value="SBP_5_dom"/>
</dbReference>
<keyword evidence="2" id="KW-0813">Transport</keyword>
<dbReference type="PIRSF" id="PIRSF002741">
    <property type="entry name" value="MppA"/>
    <property type="match status" value="1"/>
</dbReference>
<name>A0ABU4G968_9BACL</name>
<evidence type="ECO:0000256" key="2">
    <source>
        <dbReference type="ARBA" id="ARBA00022448"/>
    </source>
</evidence>
<keyword evidence="3 4" id="KW-0732">Signal</keyword>
<comment type="caution">
    <text evidence="6">The sequence shown here is derived from an EMBL/GenBank/DDBJ whole genome shotgun (WGS) entry which is preliminary data.</text>
</comment>
<dbReference type="InterPro" id="IPR030678">
    <property type="entry name" value="Peptide/Ni-bd"/>
</dbReference>
<dbReference type="InterPro" id="IPR039424">
    <property type="entry name" value="SBP_5"/>
</dbReference>
<dbReference type="RefSeq" id="WP_317943936.1">
    <property type="nucleotide sequence ID" value="NZ_JAUBDI010000008.1"/>
</dbReference>
<evidence type="ECO:0000313" key="6">
    <source>
        <dbReference type="EMBL" id="MDW0113532.1"/>
    </source>
</evidence>
<gene>
    <name evidence="6" type="ORF">QT711_10060</name>
</gene>
<dbReference type="Pfam" id="PF00496">
    <property type="entry name" value="SBP_bac_5"/>
    <property type="match status" value="1"/>
</dbReference>